<dbReference type="PROSITE" id="PS51913">
    <property type="entry name" value="HTH_HARE"/>
    <property type="match status" value="1"/>
</dbReference>
<feature type="compositionally biased region" description="Basic and acidic residues" evidence="2">
    <location>
        <begin position="111"/>
        <end position="136"/>
    </location>
</feature>
<sequence>MSCKFREGTIKRACYDALREAGSQGLTVRRRATTGRFLMGRESRTLRLVKEIAQAVREQTGGVKLGGATPQNTIVGQLSKGARFRRAHPTFILVKRATYRVAIDGESDDGTEFHASGEREGRNKRAKTRNESESASEKSTGSEFVDANLAYEPGCMVEVARPHKSHGATWASAKVIENDGEFIVLSVSPEGGDDATADIVRLPTRLLASTIRPAPPVENLAVDQSRRLNEEVDVHYNNRWCEGYISQVTDARGKIVVCFPGVGANNDTSLIVFQDSTGQCWIRETWNKTRPKRASIRRGWTLSLQGEWSPRGAPQENGAAAPDSAYKQLAAISMIEAGDSTKLGFKRDGTTISLSEQPSRLESHAATTTELNGSYIGDSAKGVVTSDETDCPFKSISEACYHLLLTAGPEGLQVSKMVRTIQERSLVKLAGKTPANTVYSRLSQDARFVNVSRGAYALESIVADATKNMKTSPQQRSQVDESPKRPRPRISEVNPRVYPMSTDNSAVHRDGLVSATPSIAGDYHGASLSCMSELSNASELLLGLRGKR</sequence>
<reference evidence="4" key="1">
    <citation type="submission" date="2017-04" db="EMBL/GenBank/DDBJ databases">
        <title>Population genomics of picophytoplankton unveils novel chromosome hypervariability.</title>
        <authorList>
            <consortium name="DOE Joint Genome Institute"/>
            <person name="Blanc-Mathieu R."/>
            <person name="Krasovec M."/>
            <person name="Hebrard M."/>
            <person name="Yau S."/>
            <person name="Desgranges E."/>
            <person name="Martin J."/>
            <person name="Schackwitz W."/>
            <person name="Kuo A."/>
            <person name="Salin G."/>
            <person name="Donnadieu C."/>
            <person name="Desdevises Y."/>
            <person name="Sanchez-Ferandin S."/>
            <person name="Moreau H."/>
            <person name="Rivals E."/>
            <person name="Grigoriev I.V."/>
            <person name="Grimsley N."/>
            <person name="Eyre-Walker A."/>
            <person name="Piganeau G."/>
        </authorList>
    </citation>
    <scope>NUCLEOTIDE SEQUENCE [LARGE SCALE GENOMIC DNA]</scope>
    <source>
        <strain evidence="4">RCC 1115</strain>
    </source>
</reference>
<proteinExistence type="predicted"/>
<dbReference type="InterPro" id="IPR007759">
    <property type="entry name" value="Asxl_HARE-HTH"/>
</dbReference>
<dbReference type="EMBL" id="KZ155776">
    <property type="protein sequence ID" value="OUS48098.1"/>
    <property type="molecule type" value="Genomic_DNA"/>
</dbReference>
<organism evidence="4">
    <name type="scientific">Ostreococcus tauri</name>
    <name type="common">Marine green alga</name>
    <dbReference type="NCBI Taxonomy" id="70448"/>
    <lineage>
        <taxon>Eukaryota</taxon>
        <taxon>Viridiplantae</taxon>
        <taxon>Chlorophyta</taxon>
        <taxon>Mamiellophyceae</taxon>
        <taxon>Mamiellales</taxon>
        <taxon>Bathycoccaceae</taxon>
        <taxon>Ostreococcus</taxon>
    </lineage>
</organism>
<evidence type="ECO:0000256" key="1">
    <source>
        <dbReference type="ARBA" id="ARBA00023163"/>
    </source>
</evidence>
<accession>A0A1Y5IET6</accession>
<feature type="region of interest" description="Disordered" evidence="2">
    <location>
        <begin position="107"/>
        <end position="142"/>
    </location>
</feature>
<dbReference type="PANTHER" id="PTHR31917:SF147">
    <property type="entry name" value="AGENET DOMAIN-CONTAINING PROTEIN"/>
    <property type="match status" value="1"/>
</dbReference>
<feature type="domain" description="HTH HARE-type" evidence="3">
    <location>
        <begin position="394"/>
        <end position="461"/>
    </location>
</feature>
<evidence type="ECO:0000313" key="4">
    <source>
        <dbReference type="EMBL" id="OUS48098.1"/>
    </source>
</evidence>
<dbReference type="GO" id="GO:0006355">
    <property type="term" value="P:regulation of DNA-templated transcription"/>
    <property type="evidence" value="ECO:0007669"/>
    <property type="project" value="InterPro"/>
</dbReference>
<keyword evidence="1" id="KW-0804">Transcription</keyword>
<evidence type="ECO:0000259" key="3">
    <source>
        <dbReference type="PROSITE" id="PS51913"/>
    </source>
</evidence>
<gene>
    <name evidence="4" type="ORF">BE221DRAFT_69874</name>
</gene>
<name>A0A1Y5IET6_OSTTA</name>
<feature type="region of interest" description="Disordered" evidence="2">
    <location>
        <begin position="467"/>
        <end position="504"/>
    </location>
</feature>
<evidence type="ECO:0000256" key="2">
    <source>
        <dbReference type="SAM" id="MobiDB-lite"/>
    </source>
</evidence>
<dbReference type="AlphaFoldDB" id="A0A1Y5IET6"/>
<protein>
    <recommendedName>
        <fullName evidence="3">HTH HARE-type domain-containing protein</fullName>
    </recommendedName>
</protein>
<feature type="compositionally biased region" description="Polar residues" evidence="2">
    <location>
        <begin position="468"/>
        <end position="477"/>
    </location>
</feature>
<dbReference type="PANTHER" id="PTHR31917">
    <property type="entry name" value="AGENET DOMAIN-CONTAINING PROTEIN-RELATED"/>
    <property type="match status" value="1"/>
</dbReference>
<dbReference type="Proteomes" id="UP000195557">
    <property type="component" value="Unassembled WGS sequence"/>
</dbReference>
<dbReference type="Pfam" id="PF05066">
    <property type="entry name" value="HARE-HTH"/>
    <property type="match status" value="1"/>
</dbReference>